<evidence type="ECO:0000256" key="3">
    <source>
        <dbReference type="ARBA" id="ARBA00022630"/>
    </source>
</evidence>
<feature type="transmembrane region" description="Helical" evidence="8">
    <location>
        <begin position="46"/>
        <end position="68"/>
    </location>
</feature>
<feature type="compositionally biased region" description="Basic and acidic residues" evidence="7">
    <location>
        <begin position="24"/>
        <end position="34"/>
    </location>
</feature>
<evidence type="ECO:0000256" key="6">
    <source>
        <dbReference type="HAMAP-Rule" id="MF_00479"/>
    </source>
</evidence>
<feature type="region of interest" description="Disordered" evidence="7">
    <location>
        <begin position="1"/>
        <end position="38"/>
    </location>
</feature>
<evidence type="ECO:0000256" key="2">
    <source>
        <dbReference type="ARBA" id="ARBA00022553"/>
    </source>
</evidence>
<proteinExistence type="inferred from homology"/>
<dbReference type="PANTHER" id="PTHR36118:SF1">
    <property type="entry name" value="ION-TRANSLOCATING OXIDOREDUCTASE COMPLEX SUBUNIT G"/>
    <property type="match status" value="1"/>
</dbReference>
<feature type="compositionally biased region" description="Basic and acidic residues" evidence="7">
    <location>
        <begin position="1"/>
        <end position="14"/>
    </location>
</feature>
<dbReference type="GO" id="GO:0009055">
    <property type="term" value="F:electron transfer activity"/>
    <property type="evidence" value="ECO:0007669"/>
    <property type="project" value="InterPro"/>
</dbReference>
<keyword evidence="3 6" id="KW-0285">Flavoprotein</keyword>
<evidence type="ECO:0000313" key="10">
    <source>
        <dbReference type="EMBL" id="VFK09287.1"/>
    </source>
</evidence>
<dbReference type="GO" id="GO:0022900">
    <property type="term" value="P:electron transport chain"/>
    <property type="evidence" value="ECO:0007669"/>
    <property type="project" value="UniProtKB-UniRule"/>
</dbReference>
<comment type="function">
    <text evidence="6">Part of a membrane-bound complex that couples electron transfer with translocation of ions across the membrane.</text>
</comment>
<name>A0A450VWW5_9GAMM</name>
<dbReference type="NCBIfam" id="TIGR01947">
    <property type="entry name" value="rnfG"/>
    <property type="match status" value="1"/>
</dbReference>
<keyword evidence="4 6" id="KW-0288">FMN</keyword>
<dbReference type="AlphaFoldDB" id="A0A450VWW5"/>
<dbReference type="InterPro" id="IPR007329">
    <property type="entry name" value="FMN-bd"/>
</dbReference>
<evidence type="ECO:0000259" key="9">
    <source>
        <dbReference type="SMART" id="SM00900"/>
    </source>
</evidence>
<comment type="subunit">
    <text evidence="6">The complex is composed of six subunits: RnfA, RnfB, RnfC, RnfD, RnfE and RnfG.</text>
</comment>
<keyword evidence="1 6" id="KW-0813">Transport</keyword>
<keyword evidence="2 6" id="KW-0597">Phosphoprotein</keyword>
<dbReference type="PANTHER" id="PTHR36118">
    <property type="entry name" value="ION-TRANSLOCATING OXIDOREDUCTASE COMPLEX SUBUNIT G"/>
    <property type="match status" value="1"/>
</dbReference>
<dbReference type="SMART" id="SM00900">
    <property type="entry name" value="FMN_bind"/>
    <property type="match status" value="1"/>
</dbReference>
<dbReference type="InterPro" id="IPR010209">
    <property type="entry name" value="Ion_transpt_RnfG/RsxG"/>
</dbReference>
<dbReference type="GO" id="GO:0005886">
    <property type="term" value="C:plasma membrane"/>
    <property type="evidence" value="ECO:0007669"/>
    <property type="project" value="UniProtKB-SubCell"/>
</dbReference>
<comment type="similarity">
    <text evidence="6">Belongs to the RnfG family.</text>
</comment>
<accession>A0A450VWW5</accession>
<comment type="subcellular location">
    <subcellularLocation>
        <location evidence="6">Cell inner membrane</location>
        <topology evidence="6">Single-pass membrane protein</topology>
    </subcellularLocation>
</comment>
<evidence type="ECO:0000256" key="7">
    <source>
        <dbReference type="SAM" id="MobiDB-lite"/>
    </source>
</evidence>
<keyword evidence="6 8" id="KW-0812">Transmembrane</keyword>
<keyword evidence="6 8" id="KW-1133">Transmembrane helix</keyword>
<gene>
    <name evidence="6" type="primary">rnfG</name>
    <name evidence="10" type="ORF">BECKLPF1236B_GA0070989_100712</name>
</gene>
<keyword evidence="6" id="KW-1278">Translocase</keyword>
<feature type="modified residue" description="FMN phosphoryl threonine" evidence="6">
    <location>
        <position position="236"/>
    </location>
</feature>
<comment type="cofactor">
    <cofactor evidence="6">
        <name>FMN</name>
        <dbReference type="ChEBI" id="CHEBI:58210"/>
    </cofactor>
</comment>
<evidence type="ECO:0000256" key="4">
    <source>
        <dbReference type="ARBA" id="ARBA00022643"/>
    </source>
</evidence>
<sequence length="284" mass="30997">MNEEAQSKEKKLSEGEEVQFDGQGAKEVEQKQIGDEAPTMPPTMPMIIVLGLIAMLSGVLVVLVYDFTSPIIAEKERKALEEAVFQVVPGVDMETARQTAFFIDADGKLIEYSKETEAKAKEDKKEPFYAVYDSSNILLGVAMQGAAQGYQDIVRILFGYDADKQQIVGMTVLKSVDTPGLGDKKTVEKNKKFMANFSGLDVGLTEDKSAIEHPIETVKHGSKTKDWQVDAMSGATITSRAIAKGMDKTVRELLPLLVKHLPVVRSAGTQIRSGGNSAQIEVKN</sequence>
<keyword evidence="6" id="KW-1003">Cell membrane</keyword>
<dbReference type="Pfam" id="PF04205">
    <property type="entry name" value="FMN_bind"/>
    <property type="match status" value="1"/>
</dbReference>
<dbReference type="EMBL" id="CAADFK010000007">
    <property type="protein sequence ID" value="VFK09287.1"/>
    <property type="molecule type" value="Genomic_DNA"/>
</dbReference>
<feature type="domain" description="FMN-binding" evidence="9">
    <location>
        <begin position="149"/>
        <end position="253"/>
    </location>
</feature>
<evidence type="ECO:0000256" key="8">
    <source>
        <dbReference type="SAM" id="Phobius"/>
    </source>
</evidence>
<dbReference type="EC" id="7.-.-.-" evidence="6"/>
<protein>
    <recommendedName>
        <fullName evidence="6">Ion-translocating oxidoreductase complex subunit G</fullName>
        <ecNumber evidence="6">7.-.-.-</ecNumber>
    </recommendedName>
    <alternativeName>
        <fullName evidence="6">Rnf electron transport complex subunit G</fullName>
    </alternativeName>
</protein>
<evidence type="ECO:0000256" key="5">
    <source>
        <dbReference type="ARBA" id="ARBA00022982"/>
    </source>
</evidence>
<keyword evidence="6" id="KW-0997">Cell inner membrane</keyword>
<keyword evidence="6 8" id="KW-0472">Membrane</keyword>
<organism evidence="10">
    <name type="scientific">Candidatus Kentrum sp. LPFa</name>
    <dbReference type="NCBI Taxonomy" id="2126335"/>
    <lineage>
        <taxon>Bacteria</taxon>
        <taxon>Pseudomonadati</taxon>
        <taxon>Pseudomonadota</taxon>
        <taxon>Gammaproteobacteria</taxon>
        <taxon>Candidatus Kentrum</taxon>
    </lineage>
</organism>
<keyword evidence="5 6" id="KW-0249">Electron transport</keyword>
<reference evidence="10" key="1">
    <citation type="submission" date="2019-02" db="EMBL/GenBank/DDBJ databases">
        <authorList>
            <person name="Gruber-Vodicka R. H."/>
            <person name="Seah K. B. B."/>
        </authorList>
    </citation>
    <scope>NUCLEOTIDE SEQUENCE</scope>
    <source>
        <strain evidence="10">BECK_S313</strain>
    </source>
</reference>
<dbReference type="GO" id="GO:0010181">
    <property type="term" value="F:FMN binding"/>
    <property type="evidence" value="ECO:0007669"/>
    <property type="project" value="InterPro"/>
</dbReference>
<dbReference type="HAMAP" id="MF_00479">
    <property type="entry name" value="RsxG_RnfG"/>
    <property type="match status" value="1"/>
</dbReference>
<evidence type="ECO:0000256" key="1">
    <source>
        <dbReference type="ARBA" id="ARBA00022448"/>
    </source>
</evidence>